<proteinExistence type="predicted"/>
<keyword evidence="1" id="KW-0472">Membrane</keyword>
<dbReference type="Proteomes" id="UP000315295">
    <property type="component" value="Unassembled WGS sequence"/>
</dbReference>
<sequence length="98" mass="11228">MAKRKLTPLNPIPNRTLLLRCLLISMPWLWFLLHPILFPPFSPHPPPKIPLPTIDSTATMRSTTTQLCGFDMDAANLRRQGIRIADDRAWRGRGGQDW</sequence>
<evidence type="ECO:0000256" key="1">
    <source>
        <dbReference type="SAM" id="Phobius"/>
    </source>
</evidence>
<evidence type="ECO:0000313" key="2">
    <source>
        <dbReference type="EMBL" id="TQD77189.1"/>
    </source>
</evidence>
<dbReference type="EMBL" id="VIEB01000977">
    <property type="protein sequence ID" value="TQD77189.1"/>
    <property type="molecule type" value="Genomic_DNA"/>
</dbReference>
<comment type="caution">
    <text evidence="2">The sequence shown here is derived from an EMBL/GenBank/DDBJ whole genome shotgun (WGS) entry which is preliminary data.</text>
</comment>
<keyword evidence="1" id="KW-0812">Transmembrane</keyword>
<accession>A0A540KSR8</accession>
<evidence type="ECO:0000313" key="3">
    <source>
        <dbReference type="Proteomes" id="UP000315295"/>
    </source>
</evidence>
<feature type="transmembrane region" description="Helical" evidence="1">
    <location>
        <begin position="21"/>
        <end position="41"/>
    </location>
</feature>
<gene>
    <name evidence="2" type="ORF">C1H46_037273</name>
</gene>
<dbReference type="AlphaFoldDB" id="A0A540KSR8"/>
<name>A0A540KSR8_MALBA</name>
<keyword evidence="1" id="KW-1133">Transmembrane helix</keyword>
<reference evidence="2 3" key="1">
    <citation type="journal article" date="2019" name="G3 (Bethesda)">
        <title>Sequencing of a Wild Apple (Malus baccata) Genome Unravels the Differences Between Cultivated and Wild Apple Species Regarding Disease Resistance and Cold Tolerance.</title>
        <authorList>
            <person name="Chen X."/>
        </authorList>
    </citation>
    <scope>NUCLEOTIDE SEQUENCE [LARGE SCALE GENOMIC DNA]</scope>
    <source>
        <strain evidence="3">cv. Shandingzi</strain>
        <tissue evidence="2">Leaves</tissue>
    </source>
</reference>
<keyword evidence="3" id="KW-1185">Reference proteome</keyword>
<organism evidence="2 3">
    <name type="scientific">Malus baccata</name>
    <name type="common">Siberian crab apple</name>
    <name type="synonym">Pyrus baccata</name>
    <dbReference type="NCBI Taxonomy" id="106549"/>
    <lineage>
        <taxon>Eukaryota</taxon>
        <taxon>Viridiplantae</taxon>
        <taxon>Streptophyta</taxon>
        <taxon>Embryophyta</taxon>
        <taxon>Tracheophyta</taxon>
        <taxon>Spermatophyta</taxon>
        <taxon>Magnoliopsida</taxon>
        <taxon>eudicotyledons</taxon>
        <taxon>Gunneridae</taxon>
        <taxon>Pentapetalae</taxon>
        <taxon>rosids</taxon>
        <taxon>fabids</taxon>
        <taxon>Rosales</taxon>
        <taxon>Rosaceae</taxon>
        <taxon>Amygdaloideae</taxon>
        <taxon>Maleae</taxon>
        <taxon>Malus</taxon>
    </lineage>
</organism>
<protein>
    <submittedName>
        <fullName evidence="2">Uncharacterized protein</fullName>
    </submittedName>
</protein>